<gene>
    <name evidence="2" type="ORF">F7725_021057</name>
</gene>
<sequence length="151" mass="16847">MRRAVLSSPDLAHRPLYVFVFVEERQSQEAARRVHQSSERGAPAAASLECGVERNLYCPIVPLFPRAHHTPARPVHLQGPSFKRVTTVHKQTTNLISSVFTALRAGPGRLINIRDPPKEPFSKKNKGGEASPIVRDKESGQHVRQMEGVDR</sequence>
<keyword evidence="3" id="KW-1185">Reference proteome</keyword>
<reference evidence="2 3" key="1">
    <citation type="submission" date="2020-03" db="EMBL/GenBank/DDBJ databases">
        <title>Dissostichus mawsoni Genome sequencing and assembly.</title>
        <authorList>
            <person name="Park H."/>
        </authorList>
    </citation>
    <scope>NUCLEOTIDE SEQUENCE [LARGE SCALE GENOMIC DNA]</scope>
    <source>
        <strain evidence="2">DM0001</strain>
        <tissue evidence="2">Muscle</tissue>
    </source>
</reference>
<dbReference type="Proteomes" id="UP000518266">
    <property type="component" value="Unassembled WGS sequence"/>
</dbReference>
<proteinExistence type="predicted"/>
<organism evidence="2 3">
    <name type="scientific">Dissostichus mawsoni</name>
    <name type="common">Antarctic cod</name>
    <dbReference type="NCBI Taxonomy" id="36200"/>
    <lineage>
        <taxon>Eukaryota</taxon>
        <taxon>Metazoa</taxon>
        <taxon>Chordata</taxon>
        <taxon>Craniata</taxon>
        <taxon>Vertebrata</taxon>
        <taxon>Euteleostomi</taxon>
        <taxon>Actinopterygii</taxon>
        <taxon>Neopterygii</taxon>
        <taxon>Teleostei</taxon>
        <taxon>Neoteleostei</taxon>
        <taxon>Acanthomorphata</taxon>
        <taxon>Eupercaria</taxon>
        <taxon>Perciformes</taxon>
        <taxon>Notothenioidei</taxon>
        <taxon>Nototheniidae</taxon>
        <taxon>Dissostichus</taxon>
    </lineage>
</organism>
<dbReference type="EMBL" id="JAAKFY010000013">
    <property type="protein sequence ID" value="KAF3848029.1"/>
    <property type="molecule type" value="Genomic_DNA"/>
</dbReference>
<comment type="caution">
    <text evidence="2">The sequence shown here is derived from an EMBL/GenBank/DDBJ whole genome shotgun (WGS) entry which is preliminary data.</text>
</comment>
<name>A0A7J5YGW7_DISMA</name>
<evidence type="ECO:0000313" key="2">
    <source>
        <dbReference type="EMBL" id="KAF3848029.1"/>
    </source>
</evidence>
<protein>
    <submittedName>
        <fullName evidence="2">Uncharacterized protein</fullName>
    </submittedName>
</protein>
<dbReference type="AlphaFoldDB" id="A0A7J5YGW7"/>
<evidence type="ECO:0000256" key="1">
    <source>
        <dbReference type="SAM" id="MobiDB-lite"/>
    </source>
</evidence>
<feature type="region of interest" description="Disordered" evidence="1">
    <location>
        <begin position="114"/>
        <end position="151"/>
    </location>
</feature>
<feature type="compositionally biased region" description="Basic and acidic residues" evidence="1">
    <location>
        <begin position="134"/>
        <end position="151"/>
    </location>
</feature>
<accession>A0A7J5YGW7</accession>
<evidence type="ECO:0000313" key="3">
    <source>
        <dbReference type="Proteomes" id="UP000518266"/>
    </source>
</evidence>